<evidence type="ECO:0000256" key="3">
    <source>
        <dbReference type="ARBA" id="ARBA00022989"/>
    </source>
</evidence>
<dbReference type="InterPro" id="IPR019424">
    <property type="entry name" value="7TM_GPCR_Srsx"/>
</dbReference>
<dbReference type="InterPro" id="IPR000276">
    <property type="entry name" value="GPCR_Rhodpsn"/>
</dbReference>
<dbReference type="PANTHER" id="PTHR23360:SF5">
    <property type="entry name" value="G-PROTEIN COUPLED RECEPTORS FAMILY 1 PROFILE DOMAIN-CONTAINING PROTEIN"/>
    <property type="match status" value="1"/>
</dbReference>
<comment type="subcellular location">
    <subcellularLocation>
        <location evidence="1">Membrane</location>
    </subcellularLocation>
</comment>
<protein>
    <submittedName>
        <fullName evidence="5">G protein-coupled receptor</fullName>
    </submittedName>
</protein>
<dbReference type="InterPro" id="IPR047130">
    <property type="entry name" value="7TM_GPCR_Srsx_nematod"/>
</dbReference>
<gene>
    <name evidence="5" type="primary">WBGene00105049</name>
</gene>
<dbReference type="CDD" id="cd00637">
    <property type="entry name" value="7tm_classA_rhodopsin-like"/>
    <property type="match status" value="1"/>
</dbReference>
<dbReference type="Gene3D" id="1.20.1070.10">
    <property type="entry name" value="Rhodopsin 7-helix transmembrane proteins"/>
    <property type="match status" value="1"/>
</dbReference>
<dbReference type="Pfam" id="PF10320">
    <property type="entry name" value="7TM_GPCR_Srsx"/>
    <property type="match status" value="1"/>
</dbReference>
<dbReference type="GO" id="GO:0004930">
    <property type="term" value="F:G protein-coupled receptor activity"/>
    <property type="evidence" value="ECO:0007669"/>
    <property type="project" value="InterPro"/>
</dbReference>
<dbReference type="GO" id="GO:0016020">
    <property type="term" value="C:membrane"/>
    <property type="evidence" value="ECO:0007669"/>
    <property type="project" value="UniProtKB-SubCell"/>
</dbReference>
<dbReference type="Proteomes" id="UP000005239">
    <property type="component" value="Unassembled WGS sequence"/>
</dbReference>
<dbReference type="PROSITE" id="PS50262">
    <property type="entry name" value="G_PROTEIN_RECEP_F1_2"/>
    <property type="match status" value="1"/>
</dbReference>
<accession>A0A8R1YFH7</accession>
<dbReference type="InterPro" id="IPR017452">
    <property type="entry name" value="GPCR_Rhodpsn_7TM"/>
</dbReference>
<dbReference type="OrthoDB" id="5820127at2759"/>
<evidence type="ECO:0000256" key="4">
    <source>
        <dbReference type="ARBA" id="ARBA00023136"/>
    </source>
</evidence>
<dbReference type="EnsemblMetazoa" id="PPA15495.1">
    <property type="protein sequence ID" value="PPA15495.1"/>
    <property type="gene ID" value="WBGene00105049"/>
</dbReference>
<dbReference type="SMART" id="SM01381">
    <property type="entry name" value="7TM_GPCR_Srsx"/>
    <property type="match status" value="1"/>
</dbReference>
<evidence type="ECO:0000256" key="1">
    <source>
        <dbReference type="ARBA" id="ARBA00004370"/>
    </source>
</evidence>
<dbReference type="PROSITE" id="PS51257">
    <property type="entry name" value="PROKAR_LIPOPROTEIN"/>
    <property type="match status" value="1"/>
</dbReference>
<keyword evidence="3" id="KW-1133">Transmembrane helix</keyword>
<keyword evidence="4" id="KW-0472">Membrane</keyword>
<sequence length="360" mass="39660">MVKFTYKPVYNTCHILIAACAFSDILHLLGQILEIVQALAGIGRISSKMCCLAQIIPSFGLSAGTILVLLIAIDRLLSVYLPMFYSTKNTRRYLILHGMAIVVYALAQYAFAYVHFVERQVFCNTPAMYQGKSSDLFGMTSLASFLLSVVVYYAVWRKLRNTAIIISERRLFRSIFSIMGMIIVGWLLTMSVFAVLKMNFDMQAGDSEIILTQIAGLPANITFSLNCPVLGIPETIESHAMHQANVSKQETIEFVFGNNGKKTMKLIIALALCAVAAFALPVDFTIPPLSDEQKAAINTAVEKKLAELPQAQQDAAHELLGKIKKAAEENPEAFKAAIVKAFNNIPESAKQQLIKLKAAQ</sequence>
<dbReference type="AlphaFoldDB" id="A0A2A6CPB1"/>
<evidence type="ECO:0000313" key="5">
    <source>
        <dbReference type="EnsemblMetazoa" id="PPA15495.1"/>
    </source>
</evidence>
<reference evidence="6" key="1">
    <citation type="journal article" date="2008" name="Nat. Genet.">
        <title>The Pristionchus pacificus genome provides a unique perspective on nematode lifestyle and parasitism.</title>
        <authorList>
            <person name="Dieterich C."/>
            <person name="Clifton S.W."/>
            <person name="Schuster L.N."/>
            <person name="Chinwalla A."/>
            <person name="Delehaunty K."/>
            <person name="Dinkelacker I."/>
            <person name="Fulton L."/>
            <person name="Fulton R."/>
            <person name="Godfrey J."/>
            <person name="Minx P."/>
            <person name="Mitreva M."/>
            <person name="Roeseler W."/>
            <person name="Tian H."/>
            <person name="Witte H."/>
            <person name="Yang S.P."/>
            <person name="Wilson R.K."/>
            <person name="Sommer R.J."/>
        </authorList>
    </citation>
    <scope>NUCLEOTIDE SEQUENCE [LARGE SCALE GENOMIC DNA]</scope>
    <source>
        <strain evidence="6">PS312</strain>
    </source>
</reference>
<evidence type="ECO:0000313" key="6">
    <source>
        <dbReference type="Proteomes" id="UP000005239"/>
    </source>
</evidence>
<dbReference type="SUPFAM" id="SSF81321">
    <property type="entry name" value="Family A G protein-coupled receptor-like"/>
    <property type="match status" value="1"/>
</dbReference>
<proteinExistence type="predicted"/>
<reference evidence="5" key="2">
    <citation type="submission" date="2022-06" db="UniProtKB">
        <authorList>
            <consortium name="EnsemblMetazoa"/>
        </authorList>
    </citation>
    <scope>IDENTIFICATION</scope>
    <source>
        <strain evidence="5">PS312</strain>
    </source>
</reference>
<evidence type="ECO:0000256" key="2">
    <source>
        <dbReference type="ARBA" id="ARBA00022692"/>
    </source>
</evidence>
<name>A0A2A6CPB1_PRIPA</name>
<keyword evidence="2" id="KW-0812">Transmembrane</keyword>
<accession>A0A2A6CPB1</accession>
<organism evidence="5 6">
    <name type="scientific">Pristionchus pacificus</name>
    <name type="common">Parasitic nematode worm</name>
    <dbReference type="NCBI Taxonomy" id="54126"/>
    <lineage>
        <taxon>Eukaryota</taxon>
        <taxon>Metazoa</taxon>
        <taxon>Ecdysozoa</taxon>
        <taxon>Nematoda</taxon>
        <taxon>Chromadorea</taxon>
        <taxon>Rhabditida</taxon>
        <taxon>Rhabditina</taxon>
        <taxon>Diplogasteromorpha</taxon>
        <taxon>Diplogasteroidea</taxon>
        <taxon>Neodiplogasteridae</taxon>
        <taxon>Pristionchus</taxon>
    </lineage>
</organism>
<dbReference type="PANTHER" id="PTHR23360">
    <property type="entry name" value="G-PROTEIN COUPLED RECEPTORS FAMILY 1 PROFILE DOMAIN-CONTAINING PROTEIN-RELATED"/>
    <property type="match status" value="1"/>
</dbReference>
<keyword evidence="6" id="KW-1185">Reference proteome</keyword>